<sequence length="71" mass="7743">VTATDADEGMNGHVKYSMKKISEKASQIFQLDAETGAITLVRSLDFEEGDLYELEVQADDGGGLFDRSKVT</sequence>
<evidence type="ECO:0000256" key="8">
    <source>
        <dbReference type="ARBA" id="ARBA00023180"/>
    </source>
</evidence>
<keyword evidence="7" id="KW-0472">Membrane</keyword>
<evidence type="ECO:0000256" key="4">
    <source>
        <dbReference type="ARBA" id="ARBA00022837"/>
    </source>
</evidence>
<organism evidence="11 12">
    <name type="scientific">Lophotis ruficrista</name>
    <dbReference type="NCBI Taxonomy" id="172689"/>
    <lineage>
        <taxon>Eukaryota</taxon>
        <taxon>Metazoa</taxon>
        <taxon>Chordata</taxon>
        <taxon>Craniata</taxon>
        <taxon>Vertebrata</taxon>
        <taxon>Euteleostomi</taxon>
        <taxon>Archelosauria</taxon>
        <taxon>Archosauria</taxon>
        <taxon>Dinosauria</taxon>
        <taxon>Saurischia</taxon>
        <taxon>Theropoda</taxon>
        <taxon>Coelurosauria</taxon>
        <taxon>Aves</taxon>
        <taxon>Neognathae</taxon>
        <taxon>Neoaves</taxon>
        <taxon>Otidimorphae</taxon>
        <taxon>Otidiformes</taxon>
        <taxon>Otididae</taxon>
        <taxon>Lophotis</taxon>
    </lineage>
</organism>
<dbReference type="GO" id="GO:0005886">
    <property type="term" value="C:plasma membrane"/>
    <property type="evidence" value="ECO:0007669"/>
    <property type="project" value="TreeGrafter"/>
</dbReference>
<keyword evidence="2" id="KW-0812">Transmembrane</keyword>
<dbReference type="InterPro" id="IPR002126">
    <property type="entry name" value="Cadherin-like_dom"/>
</dbReference>
<evidence type="ECO:0000256" key="5">
    <source>
        <dbReference type="ARBA" id="ARBA00022889"/>
    </source>
</evidence>
<evidence type="ECO:0000256" key="3">
    <source>
        <dbReference type="ARBA" id="ARBA00022737"/>
    </source>
</evidence>
<dbReference type="Gene3D" id="2.60.40.60">
    <property type="entry name" value="Cadherins"/>
    <property type="match status" value="1"/>
</dbReference>
<keyword evidence="8" id="KW-0325">Glycoprotein</keyword>
<accession>A0A7K8KJV6</accession>
<feature type="non-terminal residue" evidence="11">
    <location>
        <position position="71"/>
    </location>
</feature>
<dbReference type="CDD" id="cd11304">
    <property type="entry name" value="Cadherin_repeat"/>
    <property type="match status" value="1"/>
</dbReference>
<dbReference type="OrthoDB" id="9990384at2759"/>
<evidence type="ECO:0000259" key="10">
    <source>
        <dbReference type="PROSITE" id="PS50268"/>
    </source>
</evidence>
<evidence type="ECO:0000313" key="11">
    <source>
        <dbReference type="EMBL" id="NXE17181.1"/>
    </source>
</evidence>
<dbReference type="Pfam" id="PF00028">
    <property type="entry name" value="Cadherin"/>
    <property type="match status" value="1"/>
</dbReference>
<dbReference type="InterPro" id="IPR015919">
    <property type="entry name" value="Cadherin-like_sf"/>
</dbReference>
<dbReference type="FunFam" id="2.60.40.60:FF:000002">
    <property type="entry name" value="Protocadherin alpha 2"/>
    <property type="match status" value="1"/>
</dbReference>
<keyword evidence="4 9" id="KW-0106">Calcium</keyword>
<comment type="subcellular location">
    <subcellularLocation>
        <location evidence="1">Membrane</location>
        <topology evidence="1">Single-pass membrane protein</topology>
    </subcellularLocation>
</comment>
<reference evidence="11 12" key="1">
    <citation type="submission" date="2019-09" db="EMBL/GenBank/DDBJ databases">
        <title>Bird 10,000 Genomes (B10K) Project - Family phase.</title>
        <authorList>
            <person name="Zhang G."/>
        </authorList>
    </citation>
    <scope>NUCLEOTIDE SEQUENCE [LARGE SCALE GENOMIC DNA]</scope>
    <source>
        <strain evidence="11">B10K-CU-031-23</strain>
    </source>
</reference>
<evidence type="ECO:0000256" key="2">
    <source>
        <dbReference type="ARBA" id="ARBA00022692"/>
    </source>
</evidence>
<evidence type="ECO:0000256" key="6">
    <source>
        <dbReference type="ARBA" id="ARBA00022989"/>
    </source>
</evidence>
<feature type="domain" description="Cadherin" evidence="10">
    <location>
        <begin position="1"/>
        <end position="62"/>
    </location>
</feature>
<keyword evidence="5" id="KW-0130">Cell adhesion</keyword>
<gene>
    <name evidence="11" type="primary">Pcdhga8_1</name>
    <name evidence="11" type="ORF">LOPRUF_R15036</name>
</gene>
<keyword evidence="6" id="KW-1133">Transmembrane helix</keyword>
<dbReference type="SUPFAM" id="SSF49313">
    <property type="entry name" value="Cadherin-like"/>
    <property type="match status" value="1"/>
</dbReference>
<dbReference type="PANTHER" id="PTHR24028:SF234">
    <property type="entry name" value="PROTOCADHERIN GAMMA-A3"/>
    <property type="match status" value="1"/>
</dbReference>
<dbReference type="InterPro" id="IPR050174">
    <property type="entry name" value="Protocadherin/Cadherin-CA"/>
</dbReference>
<evidence type="ECO:0000256" key="7">
    <source>
        <dbReference type="ARBA" id="ARBA00023136"/>
    </source>
</evidence>
<evidence type="ECO:0000256" key="9">
    <source>
        <dbReference type="PROSITE-ProRule" id="PRU00043"/>
    </source>
</evidence>
<dbReference type="SMART" id="SM00112">
    <property type="entry name" value="CA"/>
    <property type="match status" value="1"/>
</dbReference>
<dbReference type="AlphaFoldDB" id="A0A7K8KJV6"/>
<protein>
    <submittedName>
        <fullName evidence="11">PCDG8 protein</fullName>
    </submittedName>
</protein>
<dbReference type="GO" id="GO:0005509">
    <property type="term" value="F:calcium ion binding"/>
    <property type="evidence" value="ECO:0007669"/>
    <property type="project" value="UniProtKB-UniRule"/>
</dbReference>
<keyword evidence="3" id="KW-0677">Repeat</keyword>
<dbReference type="EMBL" id="VWYV01003329">
    <property type="protein sequence ID" value="NXE17181.1"/>
    <property type="molecule type" value="Genomic_DNA"/>
</dbReference>
<proteinExistence type="predicted"/>
<evidence type="ECO:0000313" key="12">
    <source>
        <dbReference type="Proteomes" id="UP000533896"/>
    </source>
</evidence>
<name>A0A7K8KJV6_9AVES</name>
<dbReference type="Proteomes" id="UP000533896">
    <property type="component" value="Unassembled WGS sequence"/>
</dbReference>
<evidence type="ECO:0000256" key="1">
    <source>
        <dbReference type="ARBA" id="ARBA00004167"/>
    </source>
</evidence>
<dbReference type="GO" id="GO:0007156">
    <property type="term" value="P:homophilic cell adhesion via plasma membrane adhesion molecules"/>
    <property type="evidence" value="ECO:0007669"/>
    <property type="project" value="InterPro"/>
</dbReference>
<feature type="non-terminal residue" evidence="11">
    <location>
        <position position="1"/>
    </location>
</feature>
<dbReference type="PROSITE" id="PS50268">
    <property type="entry name" value="CADHERIN_2"/>
    <property type="match status" value="1"/>
</dbReference>
<keyword evidence="12" id="KW-1185">Reference proteome</keyword>
<dbReference type="PANTHER" id="PTHR24028">
    <property type="entry name" value="CADHERIN-87A"/>
    <property type="match status" value="1"/>
</dbReference>
<comment type="caution">
    <text evidence="11">The sequence shown here is derived from an EMBL/GenBank/DDBJ whole genome shotgun (WGS) entry which is preliminary data.</text>
</comment>